<evidence type="ECO:0000313" key="2">
    <source>
        <dbReference type="EMBL" id="KAF7783694.1"/>
    </source>
</evidence>
<organism evidence="2 3">
    <name type="scientific">Pseudoalteromonas rubra</name>
    <dbReference type="NCBI Taxonomy" id="43658"/>
    <lineage>
        <taxon>Bacteria</taxon>
        <taxon>Pseudomonadati</taxon>
        <taxon>Pseudomonadota</taxon>
        <taxon>Gammaproteobacteria</taxon>
        <taxon>Alteromonadales</taxon>
        <taxon>Pseudoalteromonadaceae</taxon>
        <taxon>Pseudoalteromonas</taxon>
    </lineage>
</organism>
<proteinExistence type="predicted"/>
<dbReference type="AlphaFoldDB" id="A0A8T0C524"/>
<name>A0A8T0C524_9GAMM</name>
<evidence type="ECO:0000256" key="1">
    <source>
        <dbReference type="SAM" id="MobiDB-lite"/>
    </source>
</evidence>
<feature type="region of interest" description="Disordered" evidence="1">
    <location>
        <begin position="1"/>
        <end position="23"/>
    </location>
</feature>
<accession>A0A8T0C524</accession>
<dbReference type="Proteomes" id="UP000016480">
    <property type="component" value="Unassembled WGS sequence"/>
</dbReference>
<evidence type="ECO:0000313" key="3">
    <source>
        <dbReference type="Proteomes" id="UP000016480"/>
    </source>
</evidence>
<reference evidence="2 3" key="1">
    <citation type="journal article" date="2012" name="J. Bacteriol.">
        <title>Genome sequence of the cycloprodigiosin-producing bacterial strain Pseudoalteromonas rubra ATCC 29570(T).</title>
        <authorList>
            <person name="Xie B.B."/>
            <person name="Shu Y.L."/>
            <person name="Qin Q.L."/>
            <person name="Rong J.C."/>
            <person name="Zhang X.Y."/>
            <person name="Chen X.L."/>
            <person name="Zhou B.C."/>
            <person name="Zhang Y.Z."/>
        </authorList>
    </citation>
    <scope>NUCLEOTIDE SEQUENCE [LARGE SCALE GENOMIC DNA]</scope>
    <source>
        <strain evidence="2 3">DSM 6842</strain>
    </source>
</reference>
<gene>
    <name evidence="2" type="ORF">PRUB_a3530</name>
</gene>
<dbReference type="EMBL" id="AHCD03000043">
    <property type="protein sequence ID" value="KAF7783694.1"/>
    <property type="molecule type" value="Genomic_DNA"/>
</dbReference>
<protein>
    <submittedName>
        <fullName evidence="2">Uncharacterized protein</fullName>
    </submittedName>
</protein>
<feature type="compositionally biased region" description="Polar residues" evidence="1">
    <location>
        <begin position="1"/>
        <end position="12"/>
    </location>
</feature>
<sequence length="47" mass="5236">METTGKYTTTRVSAMHKKQNADVTYQSPRRSVLIGAAVLLSRHESTN</sequence>
<comment type="caution">
    <text evidence="2">The sequence shown here is derived from an EMBL/GenBank/DDBJ whole genome shotgun (WGS) entry which is preliminary data.</text>
</comment>